<evidence type="ECO:0000313" key="2">
    <source>
        <dbReference type="EMBL" id="CAD8411577.1"/>
    </source>
</evidence>
<gene>
    <name evidence="2" type="ORF">PINE0816_LOCUS7701</name>
</gene>
<reference evidence="2" key="1">
    <citation type="submission" date="2021-01" db="EMBL/GenBank/DDBJ databases">
        <authorList>
            <person name="Corre E."/>
            <person name="Pelletier E."/>
            <person name="Niang G."/>
            <person name="Scheremetjew M."/>
            <person name="Finn R."/>
            <person name="Kale V."/>
            <person name="Holt S."/>
            <person name="Cochrane G."/>
            <person name="Meng A."/>
            <person name="Brown T."/>
            <person name="Cohen L."/>
        </authorList>
    </citation>
    <scope>NUCLEOTIDE SEQUENCE</scope>
    <source>
        <strain evidence="2">CCAP1064/1</strain>
    </source>
</reference>
<name>A0A7S0GCA6_9STRA</name>
<accession>A0A7S0GCA6</accession>
<feature type="region of interest" description="Disordered" evidence="1">
    <location>
        <begin position="78"/>
        <end position="99"/>
    </location>
</feature>
<dbReference type="EMBL" id="HBEL01016136">
    <property type="protein sequence ID" value="CAD8411577.1"/>
    <property type="molecule type" value="Transcribed_RNA"/>
</dbReference>
<dbReference type="AlphaFoldDB" id="A0A7S0GCA6"/>
<sequence>MSNIVEQPNNYSMDDAMETIRLDSIHKRLIHSRANSPREDHFLAPDPNRSRVSVGKKKRLSVGNFVKQCSTLSLFLRDNKNSNSQNSNLVKRDNFNLVK</sequence>
<proteinExistence type="predicted"/>
<evidence type="ECO:0000256" key="1">
    <source>
        <dbReference type="SAM" id="MobiDB-lite"/>
    </source>
</evidence>
<protein>
    <submittedName>
        <fullName evidence="2">Uncharacterized protein</fullName>
    </submittedName>
</protein>
<feature type="compositionally biased region" description="Basic and acidic residues" evidence="1">
    <location>
        <begin position="90"/>
        <end position="99"/>
    </location>
</feature>
<feature type="region of interest" description="Disordered" evidence="1">
    <location>
        <begin position="36"/>
        <end position="55"/>
    </location>
</feature>
<organism evidence="2">
    <name type="scientific">Proboscia inermis</name>
    <dbReference type="NCBI Taxonomy" id="420281"/>
    <lineage>
        <taxon>Eukaryota</taxon>
        <taxon>Sar</taxon>
        <taxon>Stramenopiles</taxon>
        <taxon>Ochrophyta</taxon>
        <taxon>Bacillariophyta</taxon>
        <taxon>Coscinodiscophyceae</taxon>
        <taxon>Rhizosoleniophycidae</taxon>
        <taxon>Rhizosoleniales</taxon>
        <taxon>Rhizosoleniaceae</taxon>
        <taxon>Proboscia</taxon>
    </lineage>
</organism>